<dbReference type="Ensembl" id="ENSEAST00005004130.1">
    <property type="protein sequence ID" value="ENSEASP00005003762.1"/>
    <property type="gene ID" value="ENSEASG00005002863.1"/>
</dbReference>
<dbReference type="OMA" id="GVTCKFK"/>
<proteinExistence type="predicted"/>
<dbReference type="AlphaFoldDB" id="A0A8C4L1C7"/>
<sequence length="99" mass="11112">MQGQNLNSSDKILNTHLLHISLGAVPHNLKALSLFSRVNTTAKGVFPYNKRIALTSKMKAINLQVNVFLKCGPGVTCKFKRLIFSLGIKSFWKMFSLEF</sequence>
<reference evidence="1" key="1">
    <citation type="submission" date="2023-03" db="UniProtKB">
        <authorList>
            <consortium name="Ensembl"/>
        </authorList>
    </citation>
    <scope>IDENTIFICATION</scope>
</reference>
<name>A0A8C4L1C7_EQUAS</name>
<accession>A0A8C4L1C7</accession>
<protein>
    <submittedName>
        <fullName evidence="1">Uncharacterized protein</fullName>
    </submittedName>
</protein>
<organism evidence="1">
    <name type="scientific">Equus asinus asinus</name>
    <dbReference type="NCBI Taxonomy" id="83772"/>
    <lineage>
        <taxon>Eukaryota</taxon>
        <taxon>Metazoa</taxon>
        <taxon>Chordata</taxon>
        <taxon>Craniata</taxon>
        <taxon>Vertebrata</taxon>
        <taxon>Euteleostomi</taxon>
        <taxon>Mammalia</taxon>
        <taxon>Eutheria</taxon>
        <taxon>Laurasiatheria</taxon>
        <taxon>Perissodactyla</taxon>
        <taxon>Equidae</taxon>
        <taxon>Equus</taxon>
    </lineage>
</organism>
<evidence type="ECO:0000313" key="1">
    <source>
        <dbReference type="Ensembl" id="ENSEASP00005003762.1"/>
    </source>
</evidence>